<accession>A0ABY8J7D3</accession>
<dbReference type="Proteomes" id="UP001221546">
    <property type="component" value="Chromosome"/>
</dbReference>
<name>A0ABY8J7D3_9BRAD</name>
<sequence length="134" mass="14301">MNYNPYDVTAWGSFHPLLLAHDVGRTRDRSTAVIGGNSPGGEGLIGLREAVELPQQLYGSGRANALAEVDRRWGHNALVIADLSNNASYAEVLQQTFGPRVIGLQISRSGNGRWLNSAPVATVRSWCTPSAGAS</sequence>
<organism evidence="1 2">
    <name type="scientific">Bradyrhizobium brasilense</name>
    <dbReference type="NCBI Taxonomy" id="1419277"/>
    <lineage>
        <taxon>Bacteria</taxon>
        <taxon>Pseudomonadati</taxon>
        <taxon>Pseudomonadota</taxon>
        <taxon>Alphaproteobacteria</taxon>
        <taxon>Hyphomicrobiales</taxon>
        <taxon>Nitrobacteraceae</taxon>
        <taxon>Bradyrhizobium</taxon>
    </lineage>
</organism>
<evidence type="ECO:0000313" key="1">
    <source>
        <dbReference type="EMBL" id="WFU61401.1"/>
    </source>
</evidence>
<dbReference type="EMBL" id="CP121646">
    <property type="protein sequence ID" value="WFU61401.1"/>
    <property type="molecule type" value="Genomic_DNA"/>
</dbReference>
<reference evidence="1 2" key="1">
    <citation type="submission" date="2023-04" db="EMBL/GenBank/DDBJ databases">
        <title>Australian commercial rhizobial inoculants.</title>
        <authorList>
            <person name="Kohlmeier M.G."/>
            <person name="O'Hara G.W."/>
            <person name="Colombi E."/>
            <person name="Ramsay J.P."/>
            <person name="Terpolilli J."/>
        </authorList>
    </citation>
    <scope>NUCLEOTIDE SEQUENCE [LARGE SCALE GENOMIC DNA]</scope>
    <source>
        <strain evidence="1 2">CB627</strain>
    </source>
</reference>
<keyword evidence="2" id="KW-1185">Reference proteome</keyword>
<proteinExistence type="predicted"/>
<evidence type="ECO:0000313" key="2">
    <source>
        <dbReference type="Proteomes" id="UP001221546"/>
    </source>
</evidence>
<protein>
    <submittedName>
        <fullName evidence="1">Uncharacterized protein</fullName>
    </submittedName>
</protein>
<dbReference type="RefSeq" id="WP_310884926.1">
    <property type="nucleotide sequence ID" value="NZ_CP121646.1"/>
</dbReference>
<gene>
    <name evidence="1" type="ORF">QA636_28355</name>
</gene>